<dbReference type="PANTHER" id="PTHR11758">
    <property type="entry name" value="40S RIBOSOMAL PROTEIN S15A"/>
    <property type="match status" value="1"/>
</dbReference>
<dbReference type="Gene3D" id="3.30.1490.10">
    <property type="match status" value="1"/>
</dbReference>
<keyword evidence="2 6" id="KW-0689">Ribosomal protein</keyword>
<evidence type="ECO:0000256" key="4">
    <source>
        <dbReference type="ARBA" id="ARBA00035258"/>
    </source>
</evidence>
<comment type="similarity">
    <text evidence="1 6">Belongs to the universal ribosomal protein uS8 family.</text>
</comment>
<dbReference type="GO" id="GO:0005737">
    <property type="term" value="C:cytoplasm"/>
    <property type="evidence" value="ECO:0007669"/>
    <property type="project" value="UniProtKB-ARBA"/>
</dbReference>
<dbReference type="SUPFAM" id="SSF56047">
    <property type="entry name" value="Ribosomal protein S8"/>
    <property type="match status" value="1"/>
</dbReference>
<sequence>MDSVANTLTILLNGQRVGKERVAVPYARFTKSLLEFLKKESLIGDMRMQESPVSKLVVSLAYNENKTPKITGARRISKPGRRVYAPAANLPYTQQEYGMIIVSTPEGLMDEKHARGKGLGGELICAIW</sequence>
<evidence type="ECO:0000256" key="2">
    <source>
        <dbReference type="ARBA" id="ARBA00022980"/>
    </source>
</evidence>
<dbReference type="GO" id="GO:1990904">
    <property type="term" value="C:ribonucleoprotein complex"/>
    <property type="evidence" value="ECO:0007669"/>
    <property type="project" value="UniProtKB-KW"/>
</dbReference>
<name>A0A1G1X7Q1_9BACT</name>
<gene>
    <name evidence="7" type="ORF">A3E36_04300</name>
</gene>
<accession>A0A1G1X7Q1</accession>
<comment type="caution">
    <text evidence="7">The sequence shown here is derived from an EMBL/GenBank/DDBJ whole genome shotgun (WGS) entry which is preliminary data.</text>
</comment>
<protein>
    <recommendedName>
        <fullName evidence="4">Small ribosomal subunit protein uS8</fullName>
    </recommendedName>
    <alternativeName>
        <fullName evidence="5">30S ribosomal protein S8</fullName>
    </alternativeName>
</protein>
<dbReference type="PROSITE" id="PS00053">
    <property type="entry name" value="RIBOSOMAL_S8"/>
    <property type="match status" value="1"/>
</dbReference>
<keyword evidence="3 6" id="KW-0687">Ribonucleoprotein</keyword>
<dbReference type="AlphaFoldDB" id="A0A1G1X7Q1"/>
<dbReference type="GO" id="GO:0005840">
    <property type="term" value="C:ribosome"/>
    <property type="evidence" value="ECO:0007669"/>
    <property type="project" value="UniProtKB-KW"/>
</dbReference>
<evidence type="ECO:0000256" key="3">
    <source>
        <dbReference type="ARBA" id="ARBA00023274"/>
    </source>
</evidence>
<dbReference type="Proteomes" id="UP000177941">
    <property type="component" value="Unassembled WGS sequence"/>
</dbReference>
<evidence type="ECO:0000256" key="1">
    <source>
        <dbReference type="ARBA" id="ARBA00006471"/>
    </source>
</evidence>
<evidence type="ECO:0000256" key="6">
    <source>
        <dbReference type="RuleBase" id="RU003660"/>
    </source>
</evidence>
<proteinExistence type="inferred from homology"/>
<dbReference type="GO" id="GO:0003735">
    <property type="term" value="F:structural constituent of ribosome"/>
    <property type="evidence" value="ECO:0007669"/>
    <property type="project" value="InterPro"/>
</dbReference>
<reference evidence="7 8" key="1">
    <citation type="journal article" date="2016" name="Nat. Commun.">
        <title>Thousands of microbial genomes shed light on interconnected biogeochemical processes in an aquifer system.</title>
        <authorList>
            <person name="Anantharaman K."/>
            <person name="Brown C.T."/>
            <person name="Hug L.A."/>
            <person name="Sharon I."/>
            <person name="Castelle C.J."/>
            <person name="Probst A.J."/>
            <person name="Thomas B.C."/>
            <person name="Singh A."/>
            <person name="Wilkins M.J."/>
            <person name="Karaoz U."/>
            <person name="Brodie E.L."/>
            <person name="Williams K.H."/>
            <person name="Hubbard S.S."/>
            <person name="Banfield J.F."/>
        </authorList>
    </citation>
    <scope>NUCLEOTIDE SEQUENCE [LARGE SCALE GENOMIC DNA]</scope>
</reference>
<dbReference type="GO" id="GO:0006412">
    <property type="term" value="P:translation"/>
    <property type="evidence" value="ECO:0007669"/>
    <property type="project" value="InterPro"/>
</dbReference>
<dbReference type="InterPro" id="IPR035987">
    <property type="entry name" value="Ribosomal_uS8_sf"/>
</dbReference>
<evidence type="ECO:0000313" key="8">
    <source>
        <dbReference type="Proteomes" id="UP000177941"/>
    </source>
</evidence>
<dbReference type="Gene3D" id="3.30.1370.30">
    <property type="match status" value="1"/>
</dbReference>
<evidence type="ECO:0000256" key="5">
    <source>
        <dbReference type="ARBA" id="ARBA00035525"/>
    </source>
</evidence>
<dbReference type="FunFam" id="3.30.1490.10:FF:000001">
    <property type="entry name" value="30S ribosomal protein S8"/>
    <property type="match status" value="1"/>
</dbReference>
<dbReference type="InterPro" id="IPR047863">
    <property type="entry name" value="Ribosomal_uS8_CS"/>
</dbReference>
<dbReference type="EMBL" id="MHHS01000040">
    <property type="protein sequence ID" value="OGY36012.1"/>
    <property type="molecule type" value="Genomic_DNA"/>
</dbReference>
<evidence type="ECO:0000313" key="7">
    <source>
        <dbReference type="EMBL" id="OGY36012.1"/>
    </source>
</evidence>
<dbReference type="Pfam" id="PF00410">
    <property type="entry name" value="Ribosomal_S8"/>
    <property type="match status" value="1"/>
</dbReference>
<organism evidence="7 8">
    <name type="scientific">Candidatus Andersenbacteria bacterium RIFCSPHIGHO2_12_FULL_45_11b</name>
    <dbReference type="NCBI Taxonomy" id="1797282"/>
    <lineage>
        <taxon>Bacteria</taxon>
        <taxon>Candidatus Anderseniibacteriota</taxon>
    </lineage>
</organism>
<dbReference type="InterPro" id="IPR000630">
    <property type="entry name" value="Ribosomal_uS8"/>
</dbReference>